<proteinExistence type="predicted"/>
<evidence type="ECO:0000313" key="4">
    <source>
        <dbReference type="EMBL" id="CAF4368450.1"/>
    </source>
</evidence>
<dbReference type="EMBL" id="CAJOBC010084668">
    <property type="protein sequence ID" value="CAF4320500.1"/>
    <property type="molecule type" value="Genomic_DNA"/>
</dbReference>
<evidence type="ECO:0000313" key="2">
    <source>
        <dbReference type="EMBL" id="CAF1573127.1"/>
    </source>
</evidence>
<evidence type="ECO:0000313" key="1">
    <source>
        <dbReference type="EMBL" id="CAF1445811.1"/>
    </source>
</evidence>
<dbReference type="EMBL" id="CAJOBA010067011">
    <property type="protein sequence ID" value="CAF4368450.1"/>
    <property type="molecule type" value="Genomic_DNA"/>
</dbReference>
<accession>A0A815P8R3</accession>
<dbReference type="EMBL" id="CAJNOQ010019226">
    <property type="protein sequence ID" value="CAF1445811.1"/>
    <property type="molecule type" value="Genomic_DNA"/>
</dbReference>
<evidence type="ECO:0000313" key="3">
    <source>
        <dbReference type="EMBL" id="CAF4320500.1"/>
    </source>
</evidence>
<gene>
    <name evidence="1" type="ORF">GPM918_LOCUS34541</name>
    <name evidence="2" type="ORF">OVA965_LOCUS40480</name>
    <name evidence="3" type="ORF">SRO942_LOCUS35240</name>
    <name evidence="4" type="ORF">TMI583_LOCUS41924</name>
</gene>
<feature type="non-terminal residue" evidence="1">
    <location>
        <position position="1"/>
    </location>
</feature>
<sequence>MKFTILSNSYFDPNQTSLLATKQTLFIRESLHIGCSRICLSTATSCQIAVYNGTDRTCSIYNTRVGIQRAWSSHTTFIVNETSEPLVAPVQPPDPKWTNVGNMSVQ</sequence>
<dbReference type="Proteomes" id="UP000682733">
    <property type="component" value="Unassembled WGS sequence"/>
</dbReference>
<dbReference type="Proteomes" id="UP000681722">
    <property type="component" value="Unassembled WGS sequence"/>
</dbReference>
<dbReference type="Proteomes" id="UP000663829">
    <property type="component" value="Unassembled WGS sequence"/>
</dbReference>
<protein>
    <submittedName>
        <fullName evidence="1">Uncharacterized protein</fullName>
    </submittedName>
</protein>
<dbReference type="Proteomes" id="UP000677228">
    <property type="component" value="Unassembled WGS sequence"/>
</dbReference>
<name>A0A815P8R3_9BILA</name>
<dbReference type="AlphaFoldDB" id="A0A815P8R3"/>
<dbReference type="EMBL" id="CAJNOK010044153">
    <property type="protein sequence ID" value="CAF1573127.1"/>
    <property type="molecule type" value="Genomic_DNA"/>
</dbReference>
<organism evidence="1 5">
    <name type="scientific">Didymodactylos carnosus</name>
    <dbReference type="NCBI Taxonomy" id="1234261"/>
    <lineage>
        <taxon>Eukaryota</taxon>
        <taxon>Metazoa</taxon>
        <taxon>Spiralia</taxon>
        <taxon>Gnathifera</taxon>
        <taxon>Rotifera</taxon>
        <taxon>Eurotatoria</taxon>
        <taxon>Bdelloidea</taxon>
        <taxon>Philodinida</taxon>
        <taxon>Philodinidae</taxon>
        <taxon>Didymodactylos</taxon>
    </lineage>
</organism>
<comment type="caution">
    <text evidence="1">The sequence shown here is derived from an EMBL/GenBank/DDBJ whole genome shotgun (WGS) entry which is preliminary data.</text>
</comment>
<evidence type="ECO:0000313" key="5">
    <source>
        <dbReference type="Proteomes" id="UP000663829"/>
    </source>
</evidence>
<reference evidence="1" key="1">
    <citation type="submission" date="2021-02" db="EMBL/GenBank/DDBJ databases">
        <authorList>
            <person name="Nowell W R."/>
        </authorList>
    </citation>
    <scope>NUCLEOTIDE SEQUENCE</scope>
</reference>
<keyword evidence="5" id="KW-1185">Reference proteome</keyword>